<evidence type="ECO:0000313" key="4">
    <source>
        <dbReference type="EMBL" id="KRO80152.1"/>
    </source>
</evidence>
<dbReference type="InterPro" id="IPR036291">
    <property type="entry name" value="NAD(P)-bd_dom_sf"/>
</dbReference>
<comment type="caution">
    <text evidence="4">The sequence shown here is derived from an EMBL/GenBank/DDBJ whole genome shotgun (WGS) entry which is preliminary data.</text>
</comment>
<dbReference type="PRINTS" id="PR00081">
    <property type="entry name" value="GDHRDH"/>
</dbReference>
<name>A0A0R2SZK3_9GAMM</name>
<reference evidence="4 5" key="1">
    <citation type="submission" date="2015-10" db="EMBL/GenBank/DDBJ databases">
        <title>Metagenome-Assembled Genomes uncover a global brackish microbiome.</title>
        <authorList>
            <person name="Hugerth L.W."/>
            <person name="Larsson J."/>
            <person name="Alneberg J."/>
            <person name="Lindh M.V."/>
            <person name="Legrand C."/>
            <person name="Pinhassi J."/>
            <person name="Andersson A.F."/>
        </authorList>
    </citation>
    <scope>NUCLEOTIDE SEQUENCE [LARGE SCALE GENOMIC DNA]</scope>
    <source>
        <strain evidence="4">BACL22 MAG-120619-bin3</strain>
    </source>
</reference>
<dbReference type="EMBL" id="LICD01000118">
    <property type="protein sequence ID" value="KRO80152.1"/>
    <property type="molecule type" value="Genomic_DNA"/>
</dbReference>
<evidence type="ECO:0000313" key="5">
    <source>
        <dbReference type="Proteomes" id="UP000051242"/>
    </source>
</evidence>
<dbReference type="Pfam" id="PF00106">
    <property type="entry name" value="adh_short"/>
    <property type="match status" value="1"/>
</dbReference>
<dbReference type="SUPFAM" id="SSF51735">
    <property type="entry name" value="NAD(P)-binding Rossmann-fold domains"/>
    <property type="match status" value="1"/>
</dbReference>
<evidence type="ECO:0008006" key="6">
    <source>
        <dbReference type="Google" id="ProtNLM"/>
    </source>
</evidence>
<sequence>MNTIQNKVVFITGGGHGIGLSLGKVFAGHGAKVVLADIDEERLNTAKALLAESGFDVETIVCDVAKAESVKSAADFTVERFGKVHIVINNAGVSLAGKPGSIPLEDWRWIVDINLMGVVYGVEVFVPLIRSHGEGGYIINTASMAGHIAGPSMSPYHATKYAVVGYSESIRQDLQAENIGVSVLCPAWVRTDIHNAGINKPSLAQQSASDKKAFDPGVSGFAAVIESGIAPDALAQWVYECMLAERFYIFSHPSMTQHIETRAGNIAADYSAIEEDGRFSEY</sequence>
<dbReference type="InterPro" id="IPR002347">
    <property type="entry name" value="SDR_fam"/>
</dbReference>
<gene>
    <name evidence="4" type="ORF">ABR85_04350</name>
</gene>
<protein>
    <recommendedName>
        <fullName evidence="6">Short-chain dehydrogenase</fullName>
    </recommendedName>
</protein>
<dbReference type="PRINTS" id="PR00080">
    <property type="entry name" value="SDRFAMILY"/>
</dbReference>
<dbReference type="Gene3D" id="3.40.50.720">
    <property type="entry name" value="NAD(P)-binding Rossmann-like Domain"/>
    <property type="match status" value="1"/>
</dbReference>
<dbReference type="FunFam" id="3.40.50.720:FF:000084">
    <property type="entry name" value="Short-chain dehydrogenase reductase"/>
    <property type="match status" value="1"/>
</dbReference>
<dbReference type="PANTHER" id="PTHR43391:SF26">
    <property type="entry name" value="BLL7251 PROTEIN"/>
    <property type="match status" value="1"/>
</dbReference>
<dbReference type="Proteomes" id="UP000051242">
    <property type="component" value="Unassembled WGS sequence"/>
</dbReference>
<proteinExistence type="inferred from homology"/>
<keyword evidence="2" id="KW-0560">Oxidoreductase</keyword>
<evidence type="ECO:0000256" key="1">
    <source>
        <dbReference type="ARBA" id="ARBA00006484"/>
    </source>
</evidence>
<evidence type="ECO:0000256" key="2">
    <source>
        <dbReference type="ARBA" id="ARBA00023002"/>
    </source>
</evidence>
<accession>A0A0R2SZK3</accession>
<dbReference type="GO" id="GO:0016491">
    <property type="term" value="F:oxidoreductase activity"/>
    <property type="evidence" value="ECO:0007669"/>
    <property type="project" value="UniProtKB-KW"/>
</dbReference>
<dbReference type="CDD" id="cd05233">
    <property type="entry name" value="SDR_c"/>
    <property type="match status" value="1"/>
</dbReference>
<dbReference type="PANTHER" id="PTHR43391">
    <property type="entry name" value="RETINOL DEHYDROGENASE-RELATED"/>
    <property type="match status" value="1"/>
</dbReference>
<comment type="similarity">
    <text evidence="1 3">Belongs to the short-chain dehydrogenases/reductases (SDR) family.</text>
</comment>
<dbReference type="AlphaFoldDB" id="A0A0R2SZK3"/>
<organism evidence="4 5">
    <name type="scientific">OM182 bacterium BACL3 MAG-120619-bin3</name>
    <dbReference type="NCBI Taxonomy" id="1655593"/>
    <lineage>
        <taxon>Bacteria</taxon>
        <taxon>Pseudomonadati</taxon>
        <taxon>Pseudomonadota</taxon>
        <taxon>Gammaproteobacteria</taxon>
        <taxon>OMG group</taxon>
        <taxon>OM182 clade</taxon>
    </lineage>
</organism>
<evidence type="ECO:0000256" key="3">
    <source>
        <dbReference type="RuleBase" id="RU000363"/>
    </source>
</evidence>